<organism evidence="1">
    <name type="scientific">Timema shepardi</name>
    <name type="common">Walking stick</name>
    <dbReference type="NCBI Taxonomy" id="629360"/>
    <lineage>
        <taxon>Eukaryota</taxon>
        <taxon>Metazoa</taxon>
        <taxon>Ecdysozoa</taxon>
        <taxon>Arthropoda</taxon>
        <taxon>Hexapoda</taxon>
        <taxon>Insecta</taxon>
        <taxon>Pterygota</taxon>
        <taxon>Neoptera</taxon>
        <taxon>Polyneoptera</taxon>
        <taxon>Phasmatodea</taxon>
        <taxon>Timematodea</taxon>
        <taxon>Timematoidea</taxon>
        <taxon>Timematidae</taxon>
        <taxon>Timema</taxon>
    </lineage>
</organism>
<protein>
    <submittedName>
        <fullName evidence="1">Uncharacterized protein</fullName>
    </submittedName>
</protein>
<dbReference type="AlphaFoldDB" id="A0A7R9AXK2"/>
<reference evidence="1" key="1">
    <citation type="submission" date="2020-11" db="EMBL/GenBank/DDBJ databases">
        <authorList>
            <person name="Tran Van P."/>
        </authorList>
    </citation>
    <scope>NUCLEOTIDE SEQUENCE</scope>
</reference>
<accession>A0A7R9AXK2</accession>
<name>A0A7R9AXK2_TIMSH</name>
<gene>
    <name evidence="1" type="ORF">TSIB3V08_LOCUS6493</name>
</gene>
<dbReference type="EMBL" id="OC002785">
    <property type="protein sequence ID" value="CAD7262386.1"/>
    <property type="molecule type" value="Genomic_DNA"/>
</dbReference>
<sequence>MTTYLMVLFLESLKNRYLKIFSSIKYKEISSQILFICRIKLIQYILNLIQEISKYKNKSFK</sequence>
<evidence type="ECO:0000313" key="1">
    <source>
        <dbReference type="EMBL" id="CAD7262386.1"/>
    </source>
</evidence>
<proteinExistence type="predicted"/>